<proteinExistence type="inferred from homology"/>
<dbReference type="Pfam" id="PF17963">
    <property type="entry name" value="Big_9"/>
    <property type="match status" value="3"/>
</dbReference>
<dbReference type="InterPro" id="IPR059226">
    <property type="entry name" value="Choice_anch_Q_dom"/>
</dbReference>
<comment type="subcellular location">
    <subcellularLocation>
        <location evidence="1">Secreted</location>
    </subcellularLocation>
</comment>
<organism evidence="8 9">
    <name type="scientific">Rubripirellula reticaptiva</name>
    <dbReference type="NCBI Taxonomy" id="2528013"/>
    <lineage>
        <taxon>Bacteria</taxon>
        <taxon>Pseudomonadati</taxon>
        <taxon>Planctomycetota</taxon>
        <taxon>Planctomycetia</taxon>
        <taxon>Pirellulales</taxon>
        <taxon>Pirellulaceae</taxon>
        <taxon>Rubripirellula</taxon>
    </lineage>
</organism>
<dbReference type="GO" id="GO:0005576">
    <property type="term" value="C:extracellular region"/>
    <property type="evidence" value="ECO:0007669"/>
    <property type="project" value="UniProtKB-SubCell"/>
</dbReference>
<dbReference type="InterPro" id="IPR050282">
    <property type="entry name" value="Cycloisomerase_2"/>
</dbReference>
<dbReference type="InterPro" id="IPR036439">
    <property type="entry name" value="Dockerin_dom_sf"/>
</dbReference>
<evidence type="ECO:0000256" key="1">
    <source>
        <dbReference type="ARBA" id="ARBA00004613"/>
    </source>
</evidence>
<dbReference type="InterPro" id="IPR011050">
    <property type="entry name" value="Pectin_lyase_fold/virulence"/>
</dbReference>
<dbReference type="SUPFAM" id="SSF63829">
    <property type="entry name" value="Calcium-dependent phosphotriesterase"/>
    <property type="match status" value="1"/>
</dbReference>
<dbReference type="SUPFAM" id="SSF75011">
    <property type="entry name" value="3-carboxy-cis,cis-mucoante lactonizing enzyme"/>
    <property type="match status" value="1"/>
</dbReference>
<evidence type="ECO:0000313" key="9">
    <source>
        <dbReference type="Proteomes" id="UP000317977"/>
    </source>
</evidence>
<protein>
    <submittedName>
        <fullName evidence="8">Serine-aspartate repeat-containing protein D</fullName>
    </submittedName>
</protein>
<dbReference type="OrthoDB" id="252653at2"/>
<dbReference type="Pfam" id="PF10282">
    <property type="entry name" value="Lactonase"/>
    <property type="match status" value="3"/>
</dbReference>
<dbReference type="PROSITE" id="PS00018">
    <property type="entry name" value="EF_HAND_1"/>
    <property type="match status" value="1"/>
</dbReference>
<evidence type="ECO:0000256" key="3">
    <source>
        <dbReference type="ARBA" id="ARBA00022525"/>
    </source>
</evidence>
<evidence type="ECO:0000259" key="7">
    <source>
        <dbReference type="Pfam" id="PF17210"/>
    </source>
</evidence>
<dbReference type="NCBIfam" id="NF041518">
    <property type="entry name" value="choice_anch_Q"/>
    <property type="match status" value="1"/>
</dbReference>
<evidence type="ECO:0000256" key="2">
    <source>
        <dbReference type="ARBA" id="ARBA00005564"/>
    </source>
</evidence>
<evidence type="ECO:0000256" key="4">
    <source>
        <dbReference type="ARBA" id="ARBA00022526"/>
    </source>
</evidence>
<dbReference type="Gene3D" id="2.60.40.2810">
    <property type="match status" value="2"/>
</dbReference>
<dbReference type="CDD" id="cd11304">
    <property type="entry name" value="Cadherin_repeat"/>
    <property type="match status" value="1"/>
</dbReference>
<keyword evidence="5" id="KW-0732">Signal</keyword>
<evidence type="ECO:0000256" key="5">
    <source>
        <dbReference type="ARBA" id="ARBA00022729"/>
    </source>
</evidence>
<dbReference type="GO" id="GO:0017057">
    <property type="term" value="F:6-phosphogluconolactonase activity"/>
    <property type="evidence" value="ECO:0007669"/>
    <property type="project" value="TreeGrafter"/>
</dbReference>
<dbReference type="Gene3D" id="2.130.10.10">
    <property type="entry name" value="YVTN repeat-like/Quinoprotein amine dehydrogenase"/>
    <property type="match status" value="5"/>
</dbReference>
<dbReference type="InterPro" id="IPR019405">
    <property type="entry name" value="Lactonase_7-beta_prop"/>
</dbReference>
<dbReference type="Gene3D" id="2.60.40.3440">
    <property type="match status" value="1"/>
</dbReference>
<evidence type="ECO:0000313" key="8">
    <source>
        <dbReference type="EMBL" id="TWU47692.1"/>
    </source>
</evidence>
<dbReference type="NCBIfam" id="NF012211">
    <property type="entry name" value="tand_rpt_95"/>
    <property type="match status" value="3"/>
</dbReference>
<dbReference type="GO" id="GO:0000272">
    <property type="term" value="P:polysaccharide catabolic process"/>
    <property type="evidence" value="ECO:0007669"/>
    <property type="project" value="InterPro"/>
</dbReference>
<gene>
    <name evidence="8" type="primary">sdrD_2</name>
    <name evidence="8" type="ORF">Poly59_45330</name>
</gene>
<dbReference type="SUPFAM" id="SSF51126">
    <property type="entry name" value="Pectin lyase-like"/>
    <property type="match status" value="1"/>
</dbReference>
<dbReference type="InterPro" id="IPR011044">
    <property type="entry name" value="Quino_amine_DH_bsu"/>
</dbReference>
<comment type="similarity">
    <text evidence="2">Belongs to the cycloisomerase 2 family.</text>
</comment>
<dbReference type="SUPFAM" id="SSF82171">
    <property type="entry name" value="DPP6 N-terminal domain-like"/>
    <property type="match status" value="1"/>
</dbReference>
<keyword evidence="4" id="KW-0119">Carbohydrate metabolism</keyword>
<dbReference type="InterPro" id="IPR015943">
    <property type="entry name" value="WD40/YVTN_repeat-like_dom_sf"/>
</dbReference>
<feature type="region of interest" description="Disordered" evidence="6">
    <location>
        <begin position="1"/>
        <end position="20"/>
    </location>
</feature>
<accession>A0A5C6EFB5</accession>
<keyword evidence="4" id="KW-0313">Glucose metabolism</keyword>
<dbReference type="SUPFAM" id="SSF50969">
    <property type="entry name" value="YVTN repeat-like/Quinoprotein amine dehydrogenase"/>
    <property type="match status" value="3"/>
</dbReference>
<evidence type="ECO:0000256" key="6">
    <source>
        <dbReference type="SAM" id="MobiDB-lite"/>
    </source>
</evidence>
<comment type="caution">
    <text evidence="8">The sequence shown here is derived from an EMBL/GenBank/DDBJ whole genome shotgun (WGS) entry which is preliminary data.</text>
</comment>
<dbReference type="SUPFAM" id="SSF50998">
    <property type="entry name" value="Quinoprotein alcohol dehydrogenase-like"/>
    <property type="match status" value="1"/>
</dbReference>
<dbReference type="Proteomes" id="UP000317977">
    <property type="component" value="Unassembled WGS sequence"/>
</dbReference>
<dbReference type="SUPFAM" id="SSF50956">
    <property type="entry name" value="Thermostable phytase (3-phytase)"/>
    <property type="match status" value="1"/>
</dbReference>
<dbReference type="InterPro" id="IPR006626">
    <property type="entry name" value="PbH1"/>
</dbReference>
<dbReference type="PANTHER" id="PTHR30344:SF1">
    <property type="entry name" value="6-PHOSPHOGLUCONOLACTONASE"/>
    <property type="match status" value="1"/>
</dbReference>
<dbReference type="InterPro" id="IPR013783">
    <property type="entry name" value="Ig-like_fold"/>
</dbReference>
<dbReference type="InterPro" id="IPR033764">
    <property type="entry name" value="Sdr_B"/>
</dbReference>
<dbReference type="Pfam" id="PF17210">
    <property type="entry name" value="SdrD_B"/>
    <property type="match status" value="3"/>
</dbReference>
<dbReference type="SUPFAM" id="SSF63446">
    <property type="entry name" value="Type I dockerin domain"/>
    <property type="match status" value="1"/>
</dbReference>
<dbReference type="RefSeq" id="WP_146536169.1">
    <property type="nucleotide sequence ID" value="NZ_SJPX01000005.1"/>
</dbReference>
<feature type="domain" description="SD-repeat containing protein B" evidence="7">
    <location>
        <begin position="2852"/>
        <end position="2940"/>
    </location>
</feature>
<reference evidence="8 9" key="1">
    <citation type="submission" date="2019-02" db="EMBL/GenBank/DDBJ databases">
        <title>Deep-cultivation of Planctomycetes and their phenomic and genomic characterization uncovers novel biology.</title>
        <authorList>
            <person name="Wiegand S."/>
            <person name="Jogler M."/>
            <person name="Boedeker C."/>
            <person name="Pinto D."/>
            <person name="Vollmers J."/>
            <person name="Rivas-Marin E."/>
            <person name="Kohn T."/>
            <person name="Peeters S.H."/>
            <person name="Heuer A."/>
            <person name="Rast P."/>
            <person name="Oberbeckmann S."/>
            <person name="Bunk B."/>
            <person name="Jeske O."/>
            <person name="Meyerdierks A."/>
            <person name="Storesund J.E."/>
            <person name="Kallscheuer N."/>
            <person name="Luecker S."/>
            <person name="Lage O.M."/>
            <person name="Pohl T."/>
            <person name="Merkel B.J."/>
            <person name="Hornburger P."/>
            <person name="Mueller R.-W."/>
            <person name="Bruemmer F."/>
            <person name="Labrenz M."/>
            <person name="Spormann A.M."/>
            <person name="Op Den Camp H."/>
            <person name="Overmann J."/>
            <person name="Amann R."/>
            <person name="Jetten M.S.M."/>
            <person name="Mascher T."/>
            <person name="Medema M.H."/>
            <person name="Devos D.P."/>
            <person name="Kaster A.-K."/>
            <person name="Ovreas L."/>
            <person name="Rohde M."/>
            <person name="Galperin M.Y."/>
            <person name="Jogler C."/>
        </authorList>
    </citation>
    <scope>NUCLEOTIDE SEQUENCE [LARGE SCALE GENOMIC DNA]</scope>
    <source>
        <strain evidence="8 9">Poly59</strain>
    </source>
</reference>
<feature type="domain" description="SD-repeat containing protein B" evidence="7">
    <location>
        <begin position="4309"/>
        <end position="4387"/>
    </location>
</feature>
<dbReference type="Gene3D" id="2.60.40.10">
    <property type="entry name" value="Immunoglobulins"/>
    <property type="match status" value="10"/>
</dbReference>
<sequence>MALGKSVLRQASTSSKRRVRDQKRRRLFLETLETRRVLATLTGAVWDDVDGDGLRDVADHGLAGVSVYVDSNNDGVRDAGEPTTVTVADDPSTTSIDEAGTYSLSGLATGQVDVRIDIAGNFRASSPLTAADGTLPLELFENLPVPTGISGSSPIDIDVSPNGNVAVVGWGTSSRVSSFYRNPIDGSLSHIGEIYNPNLNGITDVTFHPNGKFVYVAARVADAINVMSVAPNGALSWVDAETFSDNSDLDQVRSLVVTPDGSQLVAVAPQAQSMLVYDINSVNGTLTLAQTVKQGVDGVTNLPGPAKIAISPDGSLIAVTNYTGNNDLQFFDRDVATGALSPGQTAIDFNNSYFTIYQVAFSADGKNLYIADSSNFIRTLDRDPTTGGVTLAGSTDLGALSPEFLVTSPDGSSVFVTAPGSDAMIHLSRDSTDGSLTIQQTFLNTTDVSLLDAPQGITVSPDGRNVYAVATTGKRLINFSIDQAGRSASSRLVELVAGETAADVNFSTTIDSPMVTSFASILSGPIDATTVDFQVQFSEPVTGVDVSAFQFHQTTFTNASIDAVTGSGANWTVTVSTPTGQGFLQLELVDNNLIRDADSAALGGAGTGSVVARSNRILVDSVPPNVLAIAPFSNTSAGATEIDFYVSFDEPVTGLDVGDLSTTDTGAVVSTVLSVTPTSDPQVFVATIGVTGIPGTVALNLTDDDSIVDAGLKALGGIGTSGPGNGSFVSSVVVIDTPAIRGTIWSDANQNGRRDVEESGLADAIIFADLNDNGLRDAAEPMAVSIADNLSTTGVDESGQYTISGLAATTTYSILIDNAIHTQTNPVAFSQDDGLLTYKDDFIAKAQPDISLLSAETVIASDDGRHLYTTSLNGHTLGVFERDFSNDTFTRVQSIRSTTAGFAGLNFPRHFELTPDGRFGYLGSSATIYVVSRDQATGLLTFASKLNPGDAGPSGQTGSTSFVASPDSRWLYASGPSAGFSVFAIDQSDGSLALTQQFVSGENGASGLNSVANVAVTPDGSQVFVTTDPDRELQIYDVIPGTGRLVLTQTFTTVYNSEDTAFSPDGNFAYVAETDFSYIRLYQRDPLTGTWNYLSRTQYSSGDASGIDISTDGRFIYLANEVTHSITVLQRNETTGALTAVQTLLDEAPHSALSGVRQVIVTPDDQEVFAVSYNDGALTRFGRVSGTTSVVARDITTNFVNNNGGDFGVFNSPPTVVSLLADGPNPTGADTATFTLTFDESVSGVDLTDFSLVETGITGSTIASVTGGPAQYTVTVNTGTSQGTVQLILDDDDSIVDLGGQPLAGTGDNGSTGSALLSVNKTPPVVSSITGTTPLQTTASTVSFAVAFSKPVTGVDAGDFALDVTGLTTPALVSVTESTPSLYLVEVSTGPGEGTLQLNLVDNSTITDLDSIGLLSGFGDGDTYTIDRTDPTSVSLAPATESRSGDFEVRFVATFSESVSGLDTSDFSLTSTGLVGAEIIGVEGSGATYNVIVTTGDGVGTVGVSLIDDDSVTDGAGNPLGGPGAGNSNVSSPLHTTLRSTPFVISPTTFVDELDGDTTSLAALRSSPGGSGISLREVIVAANQSPERVHVNLSAGTYTLSISGSREDVGLSGDLDITEDLTIIGVASETVIDASGLGDRAIDLGYYTALHMHGVTVTGGTASGATATGDYRGGGLRSDFGTALYLDQVNFHDNTAISSNSGSGGALDLFGTTTIVHSTFKNNESKNDGGAIATAGSQGTLTILASTFDGNNGPGGGAIYSVQSLLIQDSLFTGNNATLPTPNGSNGGAINANAGSSVTITNSTFTGHVSGFGGAMYLTGDANISNSTIVNNSSPNWGGGIYFGGSASKTLQIGNSIIAGNTSVNGGPNVYGTLTSLGGNLVVGTSGSTGFGVSGDIFPSDAMLESLSDNGGPTMTHLPLAGSPAIDAGSNAIATDRDARGIARPQGTAVDIGAVELFVGSNQAPTAADDSVSTSEDTAITFDARTGDTDLEGDTLSVTLLQSPRYGVATVGGDQLVTYTPSTDFSGSDKLVYQITDHAGDVDLATVIISVSPQNDAPKTVDDAIEAVRETSTIIAVLANDSDVEGDPFTIESFTQPTSGVVTDNGDGTLAYTGNTGFIGTDTFTYTATDGNDVSASATVTVNVSAIPVANDDWFNVEESGELRFFAFLNNTSLIMNSDSGDWIGQGLSYDFDASNSGISVSYNRVTSSNSPDQWRIGVDVNNYTGASGFAGDNFDMDFVAKEGDEITVGSYTGATRWPFNDPANPGIDISATGRGCNTILGDFDIDALDLRTSGRVARLEMSFQQQCGANITPTSPGLTGTLVYSSPSYAHSILTNDVDDDSDALSAVLETGPNHGTLELRSDGSVIYVADTGYTGPDLFTYRAVDPLGLLSAPATVSLSVTGINEAPVVTAITPLDSTNTSGTSVRYQLDFNEPVYLAQSSLNLVTTGLTGATIDSIQTNGSRASYIVTIDAGSGNGTAQLQVIDDNITKDFAELPLGGPSAGDGNFTSAATYNIETNPLRDIIGDVYIDANLNGGRDAGELGAGGQSVYIDANDNQTLDAGETIAITDAAGHYVLADQPLGTYTVAVADQPGWFTTAASTGSATLVYSGGDVTLDMGIEENLTQISGLVYRDDDANGMWSGTEVGLGEWVIFLDANQNGQLDTGETSVLSQRDDPNTPGVDETGYYSFADLPIGDHYVTIVPQTNVHATTPTMGWVTIADSNDVGLVDFGMYPLDTRISGVLFEDTNLSGTLDSGEAALSGFTVYLDANANGVFDSGETSVVTTADDPGTLADDETGRFEFIDLDEGNHLVAVVGQPGHLFLNPISLVLGFGSEPLEIELPIEANLTEISGTVFDDIDSDGIRQAGESGLAGWLVFVDLNSNGSYNAGEPYMHTLADDANTAGVDELGTFSFTNLDLGNYSVAVQPPTGFLITGSASFAGTLASSTDQFSGDFGAHFNGADVGGILFDDLNGDGFQDTGELPLAGLVVFADYNGDGAAGASEPSDTTAADGSYLLANVIAGETAISIITTEPQIVTSDVAPIPRLFVEYGQGIRELNPRDGSVLNYLSVNVSPTHGVELSGLAFDGTNLYAMDSFLDVVLVIDPNNDGTLSTNILYTLDLNNQSNQSITGLAVIGTTLYALDENTDTILTYDLATNTLGASFNIQALNVSTTHHPGGFNLNSGLGESADGTQLAVSTTDQYRLYIDPATGLITGSDVGLNVNDVGSGLAGASNRIYSGRSNAYGIKVHDTAGGFLTQLGYYGTAESLAAGPSGRVGTLLTVVADQDVTELDMGLASSVGSITGTQFTDANGNGVFDTGELPVAGVTVFVDTNGNFWPDAGEPQATSGIDGTYTITGVAPGPQTVRAIAPEHYRVGDAYAAEDRLYVAYGGSNLGGGFYHLMIRQIDPIDGSVLATIPTTIPIRFGMEITFHGNSFIVVDNWNDQVHEVAMDGELIETVPLGDSDGEGGFFTAEDYGATVIGNSIISVRKIGGDLFLMQYDREGNQFSARRPVSITPSSIGLVAPSVWTTGVGRSADGQSIVISGDNSAVALTIDVATGEGILSREQFTDVDARDSLGGEMFLAFDGSPISVIDSTGNINRTLSIPAYPFGIGTGVFRDNGLQVSVTAGETQTALDHGFNSMLSTVSGTVTEGTAFQGAQVYIDVNGNGQFDLAEPNATTGADGTYTITDVVAGEHIVRQVELSGRTTIVAGSDVTRLFVYTSNNQLDSTIAEIDTETGVTLQEIAAPGPANQATGMAVEGGKIFLSKNASMFVVDAATGQMIDEIPIPSGVHKGLAILDSVAYLHDSSTGTLKTFDLQTRRVTNSIQLNGLIPGYSQSGLGGLGESPDGQSLIITAGTYAYQIDPVTGSVIADLGQIYPGVGIASAGGLLFEPHQFSGSLMLSIAVRDQTGQLIRSIPVQITNSVQALGAESVAASAHRISVYGGDNFANLDFDNVADTGTISGMQFIDSNANGIVDAGEVPQAGVVVFVDDNANGFPDAGESQTISQADGSYVLTDVPTGNSLVRTITPANHRPTVVSYSADRLFATGRITDGNSPTGYIMDVREIDPATGNVMTVAHTDLPISYSHSTAFDGQQLIVIDNTLDSLFKIGLDGTLIETVPLPWVGNDILFVNGPVMARGAIYVLASSGEQQWIYRFDTESNQFVEPKALTLLLPAGDTPPQFSTSLSESVDGQSIIAYASDQRAFTIDPATGRTTSVVELAETQGFDYAATAVGQELFVGSSGSSGTLVYNDAWVLQRTMTTNFTRQGFGGGLYEDSGLVVSVSSGQTTADVSFGYRSTLGTISGTILDDVNSDGISDVGDQPRVGVDVFLDSNRNGVLDAGEVFVTTDAAGTYTFTGITPGDHQVQVVTTSDERSVTTAGQATRLFTTQSGSGVGPTVIRELDPISGAVLNTFDAPEDVGNAGLALDQHALYFATQDDLYSLDPDTGEVFAYLELPNGDYTGAAAVGGHVFVVEPNTNKILKIEPLSQTVVATFTSTFDLTGTLGESFDGTKLIASTANNGVVAIDPVDGSEDSNVNFLWMDAGSGAAAGEHYHGSQGKIQIRNQQNQLTRTLPTAYHPSYASGLAVAEVPHREARLNMAADATISGVDFLIRSGLATSDIELSATSINENIDTSAADVMFAELSAVDASPIGQYFFSLAIGNGDDDNEKFVIVGNELRIKQNEVIDYETQPTYQVRVFVGDNSQVLMEKELTLSVNNLIEMSTNGPSGNGITIANGTSQRSRVDSVTVEFDSAVTVEPGAFEIVNLTDPTQIVSVTLAPASTSTAAVLSFAGSSVDAFGSLKDGNYRLIIHESLIHDGAGNYLDANHDGETDGQMTDDFFRLYGDRDGNREVGYVDFLYFRGSYGSSSTSDENLSAFDLNTNGIVDYYDYLFFRGSYGKKILP</sequence>
<name>A0A5C6EFB5_9BACT</name>
<keyword evidence="3" id="KW-0964">Secreted</keyword>
<dbReference type="SMART" id="SM00710">
    <property type="entry name" value="PbH1"/>
    <property type="match status" value="9"/>
</dbReference>
<dbReference type="EMBL" id="SJPX01000005">
    <property type="protein sequence ID" value="TWU47692.1"/>
    <property type="molecule type" value="Genomic_DNA"/>
</dbReference>
<keyword evidence="9" id="KW-1185">Reference proteome</keyword>
<dbReference type="SUPFAM" id="SSF117074">
    <property type="entry name" value="Hypothetical protein PA1324"/>
    <property type="match status" value="9"/>
</dbReference>
<dbReference type="InterPro" id="IPR018247">
    <property type="entry name" value="EF_Hand_1_Ca_BS"/>
</dbReference>
<dbReference type="InterPro" id="IPR011047">
    <property type="entry name" value="Quinoprotein_ADH-like_sf"/>
</dbReference>
<dbReference type="PANTHER" id="PTHR30344">
    <property type="entry name" value="6-PHOSPHOGLUCONOLACTONASE-RELATED"/>
    <property type="match status" value="1"/>
</dbReference>
<dbReference type="Gene3D" id="1.10.1330.10">
    <property type="entry name" value="Dockerin domain"/>
    <property type="match status" value="1"/>
</dbReference>
<dbReference type="GO" id="GO:0006006">
    <property type="term" value="P:glucose metabolic process"/>
    <property type="evidence" value="ECO:0007669"/>
    <property type="project" value="UniProtKB-KW"/>
</dbReference>
<feature type="domain" description="SD-repeat containing protein B" evidence="7">
    <location>
        <begin position="2526"/>
        <end position="2613"/>
    </location>
</feature>